<evidence type="ECO:0000256" key="4">
    <source>
        <dbReference type="ARBA" id="ARBA00022723"/>
    </source>
</evidence>
<dbReference type="InterPro" id="IPR044925">
    <property type="entry name" value="His-Me_finger_sf"/>
</dbReference>
<dbReference type="EC" id="3.1.30.-" evidence="10"/>
<reference evidence="13 14" key="1">
    <citation type="submission" date="2020-04" db="EMBL/GenBank/DDBJ databases">
        <authorList>
            <person name="De Canck E."/>
        </authorList>
    </citation>
    <scope>NUCLEOTIDE SEQUENCE [LARGE SCALE GENOMIC DNA]</scope>
    <source>
        <strain evidence="13 14">LMG 29542</strain>
    </source>
</reference>
<keyword evidence="3 10" id="KW-0540">Nuclease</keyword>
<evidence type="ECO:0000256" key="7">
    <source>
        <dbReference type="ARBA" id="ARBA00022842"/>
    </source>
</evidence>
<evidence type="ECO:0000256" key="2">
    <source>
        <dbReference type="ARBA" id="ARBA00010052"/>
    </source>
</evidence>
<dbReference type="SUPFAM" id="SSF54060">
    <property type="entry name" value="His-Me finger endonucleases"/>
    <property type="match status" value="1"/>
</dbReference>
<feature type="domain" description="ENPP1-3/EXOG-like endonuclease/phosphodiesterase" evidence="11">
    <location>
        <begin position="102"/>
        <end position="291"/>
    </location>
</feature>
<proteinExistence type="inferred from homology"/>
<keyword evidence="7" id="KW-0460">Magnesium</keyword>
<name>A0A6J5DTE2_9BURK</name>
<dbReference type="GO" id="GO:0004519">
    <property type="term" value="F:endonuclease activity"/>
    <property type="evidence" value="ECO:0007669"/>
    <property type="project" value="UniProtKB-UniRule"/>
</dbReference>
<dbReference type="InterPro" id="IPR044929">
    <property type="entry name" value="DNA/RNA_non-sp_Endonuclease_sf"/>
</dbReference>
<gene>
    <name evidence="13" type="ORF">LMG29542_02793</name>
</gene>
<dbReference type="Pfam" id="PF01223">
    <property type="entry name" value="Endonuclease_NS"/>
    <property type="match status" value="1"/>
</dbReference>
<feature type="binding site" evidence="9">
    <location>
        <position position="196"/>
    </location>
    <ligand>
        <name>Mg(2+)</name>
        <dbReference type="ChEBI" id="CHEBI:18420"/>
        <note>catalytic</note>
    </ligand>
</feature>
<evidence type="ECO:0000256" key="10">
    <source>
        <dbReference type="RuleBase" id="RU366055"/>
    </source>
</evidence>
<keyword evidence="4 9" id="KW-0479">Metal-binding</keyword>
<dbReference type="GO" id="GO:0046872">
    <property type="term" value="F:metal ion binding"/>
    <property type="evidence" value="ECO:0007669"/>
    <property type="project" value="UniProtKB-KW"/>
</dbReference>
<dbReference type="PANTHER" id="PTHR13966:SF5">
    <property type="entry name" value="ENDONUCLEASE G, MITOCHONDRIAL"/>
    <property type="match status" value="1"/>
</dbReference>
<feature type="active site" description="Proton acceptor" evidence="8">
    <location>
        <position position="166"/>
    </location>
</feature>
<evidence type="ECO:0000256" key="5">
    <source>
        <dbReference type="ARBA" id="ARBA00022759"/>
    </source>
</evidence>
<dbReference type="Proteomes" id="UP000494363">
    <property type="component" value="Unassembled WGS sequence"/>
</dbReference>
<evidence type="ECO:0000256" key="9">
    <source>
        <dbReference type="PIRSR" id="PIRSR640255-2"/>
    </source>
</evidence>
<dbReference type="PROSITE" id="PS01070">
    <property type="entry name" value="NUCLEASE_NON_SPEC"/>
    <property type="match status" value="1"/>
</dbReference>
<dbReference type="PANTHER" id="PTHR13966">
    <property type="entry name" value="ENDONUCLEASE RELATED"/>
    <property type="match status" value="1"/>
</dbReference>
<evidence type="ECO:0000256" key="1">
    <source>
        <dbReference type="ARBA" id="ARBA00001946"/>
    </source>
</evidence>
<dbReference type="InterPro" id="IPR020821">
    <property type="entry name" value="ENPP1-3/EXOG-like_nuc-like"/>
</dbReference>
<protein>
    <recommendedName>
        <fullName evidence="10">Endonuclease</fullName>
        <ecNumber evidence="10">3.1.30.-</ecNumber>
    </recommendedName>
</protein>
<dbReference type="SMART" id="SM00892">
    <property type="entry name" value="Endonuclease_NS"/>
    <property type="match status" value="1"/>
</dbReference>
<dbReference type="InterPro" id="IPR040255">
    <property type="entry name" value="Non-specific_endonuclease"/>
</dbReference>
<accession>A0A6J5DTE2</accession>
<evidence type="ECO:0000313" key="13">
    <source>
        <dbReference type="EMBL" id="CAB3756165.1"/>
    </source>
</evidence>
<feature type="domain" description="DNA/RNA non-specific endonuclease/pyrophosphatase/phosphodiesterase" evidence="12">
    <location>
        <begin position="101"/>
        <end position="291"/>
    </location>
</feature>
<dbReference type="GO" id="GO:0003676">
    <property type="term" value="F:nucleic acid binding"/>
    <property type="evidence" value="ECO:0007669"/>
    <property type="project" value="InterPro"/>
</dbReference>
<evidence type="ECO:0000256" key="8">
    <source>
        <dbReference type="PIRSR" id="PIRSR640255-1"/>
    </source>
</evidence>
<dbReference type="Gene3D" id="3.40.570.10">
    <property type="entry name" value="Extracellular Endonuclease, subunit A"/>
    <property type="match status" value="1"/>
</dbReference>
<keyword evidence="14" id="KW-1185">Reference proteome</keyword>
<evidence type="ECO:0000313" key="14">
    <source>
        <dbReference type="Proteomes" id="UP000494363"/>
    </source>
</evidence>
<dbReference type="SMART" id="SM00477">
    <property type="entry name" value="NUC"/>
    <property type="match status" value="1"/>
</dbReference>
<organism evidence="13 14">
    <name type="scientific">Paraburkholderia humisilvae</name>
    <dbReference type="NCBI Taxonomy" id="627669"/>
    <lineage>
        <taxon>Bacteria</taxon>
        <taxon>Pseudomonadati</taxon>
        <taxon>Pseudomonadota</taxon>
        <taxon>Betaproteobacteria</taxon>
        <taxon>Burkholderiales</taxon>
        <taxon>Burkholderiaceae</taxon>
        <taxon>Paraburkholderia</taxon>
    </lineage>
</organism>
<evidence type="ECO:0000256" key="6">
    <source>
        <dbReference type="ARBA" id="ARBA00022801"/>
    </source>
</evidence>
<comment type="cofactor">
    <cofactor evidence="1 10">
        <name>Mg(2+)</name>
        <dbReference type="ChEBI" id="CHEBI:18420"/>
    </cofactor>
</comment>
<keyword evidence="6 10" id="KW-0378">Hydrolase</keyword>
<comment type="similarity">
    <text evidence="2 10">Belongs to the DNA/RNA non-specific endonuclease family.</text>
</comment>
<dbReference type="InterPro" id="IPR018524">
    <property type="entry name" value="DNA/RNA_endonuclease_AS"/>
</dbReference>
<evidence type="ECO:0000256" key="3">
    <source>
        <dbReference type="ARBA" id="ARBA00022722"/>
    </source>
</evidence>
<evidence type="ECO:0000259" key="12">
    <source>
        <dbReference type="SMART" id="SM00892"/>
    </source>
</evidence>
<dbReference type="EMBL" id="CADIKH010000011">
    <property type="protein sequence ID" value="CAB3756165.1"/>
    <property type="molecule type" value="Genomic_DNA"/>
</dbReference>
<evidence type="ECO:0000259" key="11">
    <source>
        <dbReference type="SMART" id="SM00477"/>
    </source>
</evidence>
<dbReference type="AlphaFoldDB" id="A0A6J5DTE2"/>
<dbReference type="GO" id="GO:0016787">
    <property type="term" value="F:hydrolase activity"/>
    <property type="evidence" value="ECO:0007669"/>
    <property type="project" value="UniProtKB-KW"/>
</dbReference>
<dbReference type="InterPro" id="IPR001604">
    <property type="entry name" value="Endo_G_ENPP1-like_dom"/>
</dbReference>
<sequence>MPLGSLNHQAALPRARNELLRRNHALPTPHATLYLRTLPFLPILFTSRPVRNRFMKKWFLCLLTAVATHVAAASSCTEFTPGGQWPVLTNTKMAPKTRMLCYADFAVLHSGTTHGPLWSAEHLTREHIEAAKDMTRTNRFFEESRLPAGEGATLADYKRSGFDRGHMSPAGNRWNEGAMAESFSLANIIPQNRENNERLWARIESAVRKLALKYDDTYVITGPMFVGQQLQTIGPTHVFVPTRLFKVVYVPSKRLAFAVVVDNVATNRYNIETVHELESASGIRFPGIPESVKDERPGGLKGV</sequence>
<keyword evidence="5 10" id="KW-0255">Endonuclease</keyword>